<dbReference type="SMART" id="SM00256">
    <property type="entry name" value="FBOX"/>
    <property type="match status" value="1"/>
</dbReference>
<accession>W9QP85</accession>
<proteinExistence type="predicted"/>
<dbReference type="AlphaFoldDB" id="W9QP85"/>
<dbReference type="InterPro" id="IPR053197">
    <property type="entry name" value="F-box_SCFL_complex_component"/>
</dbReference>
<gene>
    <name evidence="2" type="ORF">L484_012394</name>
</gene>
<evidence type="ECO:0000313" key="2">
    <source>
        <dbReference type="EMBL" id="EXB30865.1"/>
    </source>
</evidence>
<dbReference type="PROSITE" id="PS50181">
    <property type="entry name" value="FBOX"/>
    <property type="match status" value="1"/>
</dbReference>
<dbReference type="EMBL" id="KE343499">
    <property type="protein sequence ID" value="EXB30865.1"/>
    <property type="molecule type" value="Genomic_DNA"/>
</dbReference>
<dbReference type="Pfam" id="PF00646">
    <property type="entry name" value="F-box"/>
    <property type="match status" value="1"/>
</dbReference>
<evidence type="ECO:0000313" key="3">
    <source>
        <dbReference type="Proteomes" id="UP000030645"/>
    </source>
</evidence>
<dbReference type="InterPro" id="IPR001810">
    <property type="entry name" value="F-box_dom"/>
</dbReference>
<dbReference type="Proteomes" id="UP000030645">
    <property type="component" value="Unassembled WGS sequence"/>
</dbReference>
<dbReference type="Gene3D" id="1.20.1280.50">
    <property type="match status" value="1"/>
</dbReference>
<dbReference type="SUPFAM" id="SSF81383">
    <property type="entry name" value="F-box domain"/>
    <property type="match status" value="1"/>
</dbReference>
<evidence type="ECO:0000259" key="1">
    <source>
        <dbReference type="PROSITE" id="PS50181"/>
    </source>
</evidence>
<dbReference type="CDD" id="cd22160">
    <property type="entry name" value="F-box_AtFBL13-like"/>
    <property type="match status" value="1"/>
</dbReference>
<dbReference type="PANTHER" id="PTHR34223:SF51">
    <property type="entry name" value="OS06G0556300 PROTEIN"/>
    <property type="match status" value="1"/>
</dbReference>
<organism evidence="2 3">
    <name type="scientific">Morus notabilis</name>
    <dbReference type="NCBI Taxonomy" id="981085"/>
    <lineage>
        <taxon>Eukaryota</taxon>
        <taxon>Viridiplantae</taxon>
        <taxon>Streptophyta</taxon>
        <taxon>Embryophyta</taxon>
        <taxon>Tracheophyta</taxon>
        <taxon>Spermatophyta</taxon>
        <taxon>Magnoliopsida</taxon>
        <taxon>eudicotyledons</taxon>
        <taxon>Gunneridae</taxon>
        <taxon>Pentapetalae</taxon>
        <taxon>rosids</taxon>
        <taxon>fabids</taxon>
        <taxon>Rosales</taxon>
        <taxon>Moraceae</taxon>
        <taxon>Moreae</taxon>
        <taxon>Morus</taxon>
    </lineage>
</organism>
<reference evidence="3" key="1">
    <citation type="submission" date="2013-01" db="EMBL/GenBank/DDBJ databases">
        <title>Draft Genome Sequence of a Mulberry Tree, Morus notabilis C.K. Schneid.</title>
        <authorList>
            <person name="He N."/>
            <person name="Zhao S."/>
        </authorList>
    </citation>
    <scope>NUCLEOTIDE SEQUENCE</scope>
</reference>
<dbReference type="InterPro" id="IPR053781">
    <property type="entry name" value="F-box_AtFBL13-like"/>
</dbReference>
<dbReference type="InterPro" id="IPR036047">
    <property type="entry name" value="F-box-like_dom_sf"/>
</dbReference>
<name>W9QP85_9ROSA</name>
<keyword evidence="3" id="KW-1185">Reference proteome</keyword>
<dbReference type="PANTHER" id="PTHR34223">
    <property type="entry name" value="OS11G0201299 PROTEIN"/>
    <property type="match status" value="1"/>
</dbReference>
<feature type="domain" description="F-box" evidence="1">
    <location>
        <begin position="30"/>
        <end position="66"/>
    </location>
</feature>
<sequence length="163" mass="19287">MGRIQRRYQKGLTWEGKVTNELRKYVRRQPTGQLKLPDHVIHHILSFIPTINVVRMSLLSRRWRRMWCSIPTLELSDDDIENEFSFNFVEQCLKNHKMGTQHDTNSVVTRKSEMEGENFPREIVLRRMRQLEESSNFELESQVVECMCAMGDNPSGSYKSSFF</sequence>
<dbReference type="STRING" id="981085.W9QP85"/>
<protein>
    <submittedName>
        <fullName evidence="2">Putative F-box/LRR-repeat protein</fullName>
    </submittedName>
</protein>